<dbReference type="InterPro" id="IPR036397">
    <property type="entry name" value="RNaseH_sf"/>
</dbReference>
<dbReference type="Gene3D" id="3.30.420.10">
    <property type="entry name" value="Ribonuclease H-like superfamily/Ribonuclease H"/>
    <property type="match status" value="1"/>
</dbReference>
<name>A0A4Y2FPH5_ARAVE</name>
<dbReference type="Proteomes" id="UP000499080">
    <property type="component" value="Unassembled WGS sequence"/>
</dbReference>
<evidence type="ECO:0008006" key="3">
    <source>
        <dbReference type="Google" id="ProtNLM"/>
    </source>
</evidence>
<keyword evidence="2" id="KW-1185">Reference proteome</keyword>
<dbReference type="GO" id="GO:0003676">
    <property type="term" value="F:nucleic acid binding"/>
    <property type="evidence" value="ECO:0007669"/>
    <property type="project" value="InterPro"/>
</dbReference>
<evidence type="ECO:0000313" key="1">
    <source>
        <dbReference type="EMBL" id="GBM43380.1"/>
    </source>
</evidence>
<reference evidence="1 2" key="1">
    <citation type="journal article" date="2019" name="Sci. Rep.">
        <title>Orb-weaving spider Araneus ventricosus genome elucidates the spidroin gene catalogue.</title>
        <authorList>
            <person name="Kono N."/>
            <person name="Nakamura H."/>
            <person name="Ohtoshi R."/>
            <person name="Moran D.A.P."/>
            <person name="Shinohara A."/>
            <person name="Yoshida Y."/>
            <person name="Fujiwara M."/>
            <person name="Mori M."/>
            <person name="Tomita M."/>
            <person name="Arakawa K."/>
        </authorList>
    </citation>
    <scope>NUCLEOTIDE SEQUENCE [LARGE SCALE GENOMIC DNA]</scope>
</reference>
<sequence length="85" mass="9966">MLIDGVILLHDNTHTADKTQELLRKFEWRVWIHPIQPTLTPNLGSKHLSRIRFSSNRNVKTAIENWLSGQGRDFYRAGRKSNREV</sequence>
<proteinExistence type="predicted"/>
<dbReference type="AlphaFoldDB" id="A0A4Y2FPH5"/>
<evidence type="ECO:0000313" key="2">
    <source>
        <dbReference type="Proteomes" id="UP000499080"/>
    </source>
</evidence>
<gene>
    <name evidence="1" type="ORF">AVEN_264600_1</name>
</gene>
<accession>A0A4Y2FPH5</accession>
<dbReference type="EMBL" id="BGPR01001028">
    <property type="protein sequence ID" value="GBM43380.1"/>
    <property type="molecule type" value="Genomic_DNA"/>
</dbReference>
<organism evidence="1 2">
    <name type="scientific">Araneus ventricosus</name>
    <name type="common">Orbweaver spider</name>
    <name type="synonym">Epeira ventricosa</name>
    <dbReference type="NCBI Taxonomy" id="182803"/>
    <lineage>
        <taxon>Eukaryota</taxon>
        <taxon>Metazoa</taxon>
        <taxon>Ecdysozoa</taxon>
        <taxon>Arthropoda</taxon>
        <taxon>Chelicerata</taxon>
        <taxon>Arachnida</taxon>
        <taxon>Araneae</taxon>
        <taxon>Araneomorphae</taxon>
        <taxon>Entelegynae</taxon>
        <taxon>Araneoidea</taxon>
        <taxon>Araneidae</taxon>
        <taxon>Araneus</taxon>
    </lineage>
</organism>
<comment type="caution">
    <text evidence="1">The sequence shown here is derived from an EMBL/GenBank/DDBJ whole genome shotgun (WGS) entry which is preliminary data.</text>
</comment>
<protein>
    <recommendedName>
        <fullName evidence="3">Tc1-like transposase DDE domain-containing protein</fullName>
    </recommendedName>
</protein>